<protein>
    <recommendedName>
        <fullName evidence="4 6">Phosphatase NudJ</fullName>
        <ecNumber evidence="6">3.6.1.-</ecNumber>
    </recommendedName>
</protein>
<sequence length="152" mass="16985">MPLTQEHWQPNVTVATVVAHNQHLLLVEETINGILMLNQPAGHLEPGESLLQAALRETLEETGWKVRLTSLIGSYLWTSATGYTYLRFAFSAEPLTYYPQHPLDVGIVRALWLTPSELQAATAPLRSPLVWQVIADYLSGQQAPLDLVRYVP</sequence>
<dbReference type="InterPro" id="IPR033713">
    <property type="entry name" value="NudJ"/>
</dbReference>
<dbReference type="SUPFAM" id="SSF55811">
    <property type="entry name" value="Nudix"/>
    <property type="match status" value="1"/>
</dbReference>
<name>A0A060H2G9_XYLFS</name>
<evidence type="ECO:0000256" key="5">
    <source>
        <dbReference type="ARBA" id="ARBA00022801"/>
    </source>
</evidence>
<dbReference type="InterPro" id="IPR000086">
    <property type="entry name" value="NUDIX_hydrolase_dom"/>
</dbReference>
<dbReference type="CDD" id="cd03675">
    <property type="entry name" value="NUDIX_Hydrolase"/>
    <property type="match status" value="1"/>
</dbReference>
<dbReference type="GO" id="GO:0004787">
    <property type="term" value="F:thiamine diphosphate phosphatase activity"/>
    <property type="evidence" value="ECO:0007669"/>
    <property type="project" value="InterPro"/>
</dbReference>
<evidence type="ECO:0000256" key="3">
    <source>
        <dbReference type="ARBA" id="ARBA00011245"/>
    </source>
</evidence>
<comment type="cofactor">
    <cofactor evidence="1 6">
        <name>Mg(2+)</name>
        <dbReference type="ChEBI" id="CHEBI:18420"/>
    </cofactor>
</comment>
<dbReference type="PROSITE" id="PS51462">
    <property type="entry name" value="NUDIX"/>
    <property type="match status" value="1"/>
</dbReference>
<evidence type="ECO:0000256" key="1">
    <source>
        <dbReference type="ARBA" id="ARBA00001946"/>
    </source>
</evidence>
<feature type="domain" description="Nudix hydrolase" evidence="7">
    <location>
        <begin position="7"/>
        <end position="135"/>
    </location>
</feature>
<organism evidence="8 9">
    <name type="scientific">Xylella fastidiosa subsp. sandyi Ann-1</name>
    <dbReference type="NCBI Taxonomy" id="155920"/>
    <lineage>
        <taxon>Bacteria</taxon>
        <taxon>Pseudomonadati</taxon>
        <taxon>Pseudomonadota</taxon>
        <taxon>Gammaproteobacteria</taxon>
        <taxon>Lysobacterales</taxon>
        <taxon>Lysobacteraceae</taxon>
        <taxon>Xylella</taxon>
    </lineage>
</organism>
<evidence type="ECO:0000259" key="7">
    <source>
        <dbReference type="PROSITE" id="PS51462"/>
    </source>
</evidence>
<dbReference type="InterPro" id="IPR020084">
    <property type="entry name" value="NUDIX_hydrolase_CS"/>
</dbReference>
<keyword evidence="5 6" id="KW-0378">Hydrolase</keyword>
<dbReference type="AlphaFoldDB" id="A0A060H2G9"/>
<reference evidence="8 9" key="1">
    <citation type="submission" date="2013-08" db="EMBL/GenBank/DDBJ databases">
        <authorList>
            <person name="Stouthamer R."/>
            <person name="Nunney L."/>
        </authorList>
    </citation>
    <scope>NUCLEOTIDE SEQUENCE [LARGE SCALE GENOMIC DNA]</scope>
    <source>
        <strain evidence="9">ann-1</strain>
    </source>
</reference>
<gene>
    <name evidence="6" type="primary">nudJ</name>
    <name evidence="8" type="ORF">D934_04840</name>
</gene>
<comment type="similarity">
    <text evidence="2 6">Belongs to the Nudix hydrolase family. NudJ subfamily.</text>
</comment>
<dbReference type="GeneID" id="93904441"/>
<dbReference type="GO" id="GO:0017111">
    <property type="term" value="F:ribonucleoside triphosphate phosphatase activity"/>
    <property type="evidence" value="ECO:0007669"/>
    <property type="project" value="InterPro"/>
</dbReference>
<dbReference type="PANTHER" id="PTHR43222">
    <property type="entry name" value="NUDIX HYDROLASE 23"/>
    <property type="match status" value="1"/>
</dbReference>
<dbReference type="PANTHER" id="PTHR43222:SF11">
    <property type="entry name" value="PHOSPHATASE NUDJ"/>
    <property type="match status" value="1"/>
</dbReference>
<proteinExistence type="inferred from homology"/>
<comment type="subunit">
    <text evidence="3 6">Monomer.</text>
</comment>
<evidence type="ECO:0000256" key="6">
    <source>
        <dbReference type="RuleBase" id="RU364043"/>
    </source>
</evidence>
<evidence type="ECO:0000313" key="8">
    <source>
        <dbReference type="EMBL" id="AIC09763.1"/>
    </source>
</evidence>
<evidence type="ECO:0000256" key="4">
    <source>
        <dbReference type="ARBA" id="ARBA00015552"/>
    </source>
</evidence>
<evidence type="ECO:0000313" key="9">
    <source>
        <dbReference type="Proteomes" id="UP000027215"/>
    </source>
</evidence>
<dbReference type="HOGENOM" id="CLU_037162_6_1_6"/>
<dbReference type="Proteomes" id="UP000027215">
    <property type="component" value="Chromosome"/>
</dbReference>
<accession>A0A060H2G9</accession>
<dbReference type="EC" id="3.6.1.-" evidence="6"/>
<dbReference type="EMBL" id="CP006696">
    <property type="protein sequence ID" value="AIC09763.1"/>
    <property type="molecule type" value="Genomic_DNA"/>
</dbReference>
<dbReference type="KEGG" id="xfs:D934_04840"/>
<dbReference type="InterPro" id="IPR015797">
    <property type="entry name" value="NUDIX_hydrolase-like_dom_sf"/>
</dbReference>
<dbReference type="PATRIC" id="fig|155920.8.peg.1157"/>
<dbReference type="PROSITE" id="PS00893">
    <property type="entry name" value="NUDIX_BOX"/>
    <property type="match status" value="1"/>
</dbReference>
<keyword evidence="6" id="KW-0460">Magnesium</keyword>
<dbReference type="Gene3D" id="3.90.79.10">
    <property type="entry name" value="Nucleoside Triphosphate Pyrophosphohydrolase"/>
    <property type="match status" value="1"/>
</dbReference>
<dbReference type="Pfam" id="PF00293">
    <property type="entry name" value="NUDIX"/>
    <property type="match status" value="1"/>
</dbReference>
<dbReference type="GO" id="GO:0017110">
    <property type="term" value="F:nucleoside diphosphate phosphatase activity"/>
    <property type="evidence" value="ECO:0007669"/>
    <property type="project" value="InterPro"/>
</dbReference>
<evidence type="ECO:0000256" key="2">
    <source>
        <dbReference type="ARBA" id="ARBA00007608"/>
    </source>
</evidence>
<dbReference type="RefSeq" id="WP_004083752.1">
    <property type="nucleotide sequence ID" value="NZ_CP006696.1"/>
</dbReference>